<evidence type="ECO:0000256" key="1">
    <source>
        <dbReference type="ARBA" id="ARBA00023125"/>
    </source>
</evidence>
<sequence>MNVVIIEDDEALSRTLARRLQKNQCEATVFTEIAHHFNDIVAVKPDAILLDMKLKEQTSIVSIPALRDSLPDARIVVLTGYGSIATAVEAIRKGADDYLTKPAEFQSILAALRGESVDTAPIENEVMSPDRLEWEHIQRILAENEGNVSQTARQLNMHRRTLQRKLQKRPVLK</sequence>
<dbReference type="SMART" id="SM00448">
    <property type="entry name" value="REC"/>
    <property type="match status" value="1"/>
</dbReference>
<dbReference type="PANTHER" id="PTHR48111:SF56">
    <property type="entry name" value="TETRATHIONATE RESPONSE REGULATORY PROTEIN TTRR"/>
    <property type="match status" value="1"/>
</dbReference>
<dbReference type="PRINTS" id="PR01590">
    <property type="entry name" value="HTHFIS"/>
</dbReference>
<keyword evidence="1" id="KW-0238">DNA-binding</keyword>
<keyword evidence="5" id="KW-1185">Reference proteome</keyword>
<dbReference type="Gene3D" id="3.40.50.2300">
    <property type="match status" value="1"/>
</dbReference>
<dbReference type="InterPro" id="IPR001789">
    <property type="entry name" value="Sig_transdc_resp-reg_receiver"/>
</dbReference>
<reference evidence="4" key="1">
    <citation type="submission" date="2021-03" db="EMBL/GenBank/DDBJ databases">
        <title>Complete Genome of Pseudoalteromonas xiamenensis STKMTI.2, a new potential marine bacterium producing anti-Vibrio compounds.</title>
        <authorList>
            <person name="Handayani D.P."/>
            <person name="Isnansetyo A."/>
            <person name="Istiqomah I."/>
            <person name="Jumina J."/>
        </authorList>
    </citation>
    <scope>NUCLEOTIDE SEQUENCE</scope>
    <source>
        <strain evidence="4">STKMTI.2</strain>
        <plasmid evidence="4">unnamed5</plasmid>
    </source>
</reference>
<name>A0A975HMF3_9GAMM</name>
<dbReference type="FunFam" id="1.10.10.60:FF:000036">
    <property type="entry name" value="Two-component system response regulator"/>
    <property type="match status" value="1"/>
</dbReference>
<dbReference type="PANTHER" id="PTHR48111">
    <property type="entry name" value="REGULATOR OF RPOS"/>
    <property type="match status" value="1"/>
</dbReference>
<dbReference type="InterPro" id="IPR002197">
    <property type="entry name" value="HTH_Fis"/>
</dbReference>
<evidence type="ECO:0000313" key="4">
    <source>
        <dbReference type="EMBL" id="QTH73044.1"/>
    </source>
</evidence>
<dbReference type="GO" id="GO:0032993">
    <property type="term" value="C:protein-DNA complex"/>
    <property type="evidence" value="ECO:0007669"/>
    <property type="project" value="TreeGrafter"/>
</dbReference>
<keyword evidence="4" id="KW-0614">Plasmid</keyword>
<dbReference type="GO" id="GO:0000156">
    <property type="term" value="F:phosphorelay response regulator activity"/>
    <property type="evidence" value="ECO:0007669"/>
    <property type="project" value="TreeGrafter"/>
</dbReference>
<feature type="domain" description="Response regulatory" evidence="3">
    <location>
        <begin position="2"/>
        <end position="116"/>
    </location>
</feature>
<dbReference type="GO" id="GO:0000976">
    <property type="term" value="F:transcription cis-regulatory region binding"/>
    <property type="evidence" value="ECO:0007669"/>
    <property type="project" value="TreeGrafter"/>
</dbReference>
<dbReference type="GO" id="GO:0005829">
    <property type="term" value="C:cytosol"/>
    <property type="evidence" value="ECO:0007669"/>
    <property type="project" value="TreeGrafter"/>
</dbReference>
<dbReference type="InterPro" id="IPR011006">
    <property type="entry name" value="CheY-like_superfamily"/>
</dbReference>
<dbReference type="SUPFAM" id="SSF52172">
    <property type="entry name" value="CheY-like"/>
    <property type="match status" value="1"/>
</dbReference>
<evidence type="ECO:0000313" key="5">
    <source>
        <dbReference type="Proteomes" id="UP000664904"/>
    </source>
</evidence>
<dbReference type="Pfam" id="PF02954">
    <property type="entry name" value="HTH_8"/>
    <property type="match status" value="1"/>
</dbReference>
<dbReference type="Pfam" id="PF00072">
    <property type="entry name" value="Response_reg"/>
    <property type="match status" value="1"/>
</dbReference>
<dbReference type="RefSeq" id="WP_208844663.1">
    <property type="nucleotide sequence ID" value="NZ_CP072135.1"/>
</dbReference>
<dbReference type="AlphaFoldDB" id="A0A975HMF3"/>
<organism evidence="4 5">
    <name type="scientific">Pseudoalteromonas xiamenensis</name>
    <dbReference type="NCBI Taxonomy" id="882626"/>
    <lineage>
        <taxon>Bacteria</taxon>
        <taxon>Pseudomonadati</taxon>
        <taxon>Pseudomonadota</taxon>
        <taxon>Gammaproteobacteria</taxon>
        <taxon>Alteromonadales</taxon>
        <taxon>Pseudoalteromonadaceae</taxon>
        <taxon>Pseudoalteromonas</taxon>
    </lineage>
</organism>
<proteinExistence type="predicted"/>
<dbReference type="PROSITE" id="PS50110">
    <property type="entry name" value="RESPONSE_REGULATORY"/>
    <property type="match status" value="1"/>
</dbReference>
<gene>
    <name evidence="4" type="ORF">J5O05_19680</name>
</gene>
<evidence type="ECO:0000256" key="2">
    <source>
        <dbReference type="PROSITE-ProRule" id="PRU00169"/>
    </source>
</evidence>
<dbReference type="Gene3D" id="1.10.10.60">
    <property type="entry name" value="Homeodomain-like"/>
    <property type="match status" value="1"/>
</dbReference>
<accession>A0A975HMF3</accession>
<dbReference type="InterPro" id="IPR039420">
    <property type="entry name" value="WalR-like"/>
</dbReference>
<evidence type="ECO:0000259" key="3">
    <source>
        <dbReference type="PROSITE" id="PS50110"/>
    </source>
</evidence>
<protein>
    <submittedName>
        <fullName evidence="4">Response regulator</fullName>
    </submittedName>
</protein>
<dbReference type="EMBL" id="CP072135">
    <property type="protein sequence ID" value="QTH73044.1"/>
    <property type="molecule type" value="Genomic_DNA"/>
</dbReference>
<feature type="modified residue" description="4-aspartylphosphate" evidence="2">
    <location>
        <position position="51"/>
    </location>
</feature>
<dbReference type="Proteomes" id="UP000664904">
    <property type="component" value="Plasmid unnamed5"/>
</dbReference>
<dbReference type="KEGG" id="pxi:J5O05_19680"/>
<dbReference type="GO" id="GO:0006355">
    <property type="term" value="P:regulation of DNA-templated transcription"/>
    <property type="evidence" value="ECO:0007669"/>
    <property type="project" value="TreeGrafter"/>
</dbReference>
<keyword evidence="2" id="KW-0597">Phosphoprotein</keyword>
<geneLocation type="plasmid" evidence="4 5">
    <name>unnamed5</name>
</geneLocation>